<gene>
    <name evidence="13" type="ordered locus">Psta_2928</name>
</gene>
<dbReference type="InterPro" id="IPR003780">
    <property type="entry name" value="COX15/CtaA_fam"/>
</dbReference>
<sequence>MKSAPAEFDAKPSLLAYALCVLLASVTFPLIWVGGLVTTYDAGMAVPDWPGTYGYNMFLYPWQTWFYGPWDLFIEHGHRLLGALAGMIAIGLVAASLVGHSPQWLRVASIAALVLVIMQGALGGARVLLDERVVATVHGCVGPGFFAYVCTLAFWIRQSRIEAATRESAVHVKSRGTVVMNLTPELVAAMKSPSATDRSEVKKLLTIVLPLAVAVALQMIVGAMVRHVPVTATAGYFKSAVLIHVVLGLVIAIQSLAIVWKLRSLAVARAFRGIATLIAAVVIVQISLGVATYVVKYAFPTILVDEAAFSSLGLSTERAVAGFTVIEKGFVQAMITTAHVANGSLLLAGVTLLASRVLVQSFSGSHLMSTKTHLPLHQGASA</sequence>
<feature type="transmembrane region" description="Helical" evidence="12">
    <location>
        <begin position="110"/>
        <end position="129"/>
    </location>
</feature>
<keyword evidence="9 12" id="KW-0472">Membrane</keyword>
<evidence type="ECO:0000313" key="14">
    <source>
        <dbReference type="Proteomes" id="UP000001887"/>
    </source>
</evidence>
<dbReference type="PANTHER" id="PTHR35457">
    <property type="entry name" value="HEME A SYNTHASE"/>
    <property type="match status" value="1"/>
</dbReference>
<evidence type="ECO:0000256" key="6">
    <source>
        <dbReference type="ARBA" id="ARBA00023002"/>
    </source>
</evidence>
<dbReference type="EMBL" id="CP001848">
    <property type="protein sequence ID" value="ADB17593.1"/>
    <property type="molecule type" value="Genomic_DNA"/>
</dbReference>
<dbReference type="GO" id="GO:0006784">
    <property type="term" value="P:heme A biosynthetic process"/>
    <property type="evidence" value="ECO:0007669"/>
    <property type="project" value="InterPro"/>
</dbReference>
<evidence type="ECO:0000256" key="4">
    <source>
        <dbReference type="ARBA" id="ARBA00022723"/>
    </source>
</evidence>
<dbReference type="GO" id="GO:0046872">
    <property type="term" value="F:metal ion binding"/>
    <property type="evidence" value="ECO:0007669"/>
    <property type="project" value="UniProtKB-KW"/>
</dbReference>
<protein>
    <recommendedName>
        <fullName evidence="15">Cytochrome oxidase assembly</fullName>
    </recommendedName>
</protein>
<dbReference type="Proteomes" id="UP000001887">
    <property type="component" value="Chromosome"/>
</dbReference>
<dbReference type="PANTHER" id="PTHR35457:SF1">
    <property type="entry name" value="HEME A SYNTHASE"/>
    <property type="match status" value="1"/>
</dbReference>
<evidence type="ECO:0000256" key="1">
    <source>
        <dbReference type="ARBA" id="ARBA00004141"/>
    </source>
</evidence>
<keyword evidence="14" id="KW-1185">Reference proteome</keyword>
<keyword evidence="4" id="KW-0479">Metal-binding</keyword>
<dbReference type="GO" id="GO:0016020">
    <property type="term" value="C:membrane"/>
    <property type="evidence" value="ECO:0007669"/>
    <property type="project" value="UniProtKB-SubCell"/>
</dbReference>
<feature type="transmembrane region" description="Helical" evidence="12">
    <location>
        <begin position="274"/>
        <end position="295"/>
    </location>
</feature>
<evidence type="ECO:0000256" key="3">
    <source>
        <dbReference type="ARBA" id="ARBA00022692"/>
    </source>
</evidence>
<keyword evidence="10" id="KW-1015">Disulfide bond</keyword>
<reference evidence="13 14" key="1">
    <citation type="journal article" date="2009" name="Stand. Genomic Sci.">
        <title>Complete genome sequence of Pirellula staleyi type strain (ATCC 27377).</title>
        <authorList>
            <person name="Clum A."/>
            <person name="Tindall B.J."/>
            <person name="Sikorski J."/>
            <person name="Ivanova N."/>
            <person name="Mavrommatis K."/>
            <person name="Lucas S."/>
            <person name="Glavina del Rio T."/>
            <person name="Nolan M."/>
            <person name="Chen F."/>
            <person name="Tice H."/>
            <person name="Pitluck S."/>
            <person name="Cheng J.F."/>
            <person name="Chertkov O."/>
            <person name="Brettin T."/>
            <person name="Han C."/>
            <person name="Detter J.C."/>
            <person name="Kuske C."/>
            <person name="Bruce D."/>
            <person name="Goodwin L."/>
            <person name="Ovchinikova G."/>
            <person name="Pati A."/>
            <person name="Mikhailova N."/>
            <person name="Chen A."/>
            <person name="Palaniappan K."/>
            <person name="Land M."/>
            <person name="Hauser L."/>
            <person name="Chang Y.J."/>
            <person name="Jeffries C.D."/>
            <person name="Chain P."/>
            <person name="Rohde M."/>
            <person name="Goker M."/>
            <person name="Bristow J."/>
            <person name="Eisen J.A."/>
            <person name="Markowitz V."/>
            <person name="Hugenholtz P."/>
            <person name="Kyrpides N.C."/>
            <person name="Klenk H.P."/>
            <person name="Lapidus A."/>
        </authorList>
    </citation>
    <scope>NUCLEOTIDE SEQUENCE [LARGE SCALE GENOMIC DNA]</scope>
    <source>
        <strain evidence="14">ATCC 27377 / DSM 6068 / ICPB 4128</strain>
    </source>
</reference>
<organism evidence="13 14">
    <name type="scientific">Pirellula staleyi (strain ATCC 27377 / DSM 6068 / ICPB 4128)</name>
    <name type="common">Pirella staleyi</name>
    <dbReference type="NCBI Taxonomy" id="530564"/>
    <lineage>
        <taxon>Bacteria</taxon>
        <taxon>Pseudomonadati</taxon>
        <taxon>Planctomycetota</taxon>
        <taxon>Planctomycetia</taxon>
        <taxon>Pirellulales</taxon>
        <taxon>Pirellulaceae</taxon>
        <taxon>Pirellula</taxon>
    </lineage>
</organism>
<dbReference type="HOGENOM" id="CLU_041525_2_1_0"/>
<name>D2R8Q2_PIRSD</name>
<dbReference type="Pfam" id="PF02628">
    <property type="entry name" value="COX15-CtaA"/>
    <property type="match status" value="1"/>
</dbReference>
<dbReference type="InterPro" id="IPR050450">
    <property type="entry name" value="COX15/CtaA_HemeA_synthase"/>
</dbReference>
<feature type="transmembrane region" description="Helical" evidence="12">
    <location>
        <begin position="80"/>
        <end position="98"/>
    </location>
</feature>
<dbReference type="KEGG" id="psl:Psta_2928"/>
<feature type="transmembrane region" description="Helical" evidence="12">
    <location>
        <begin position="135"/>
        <end position="156"/>
    </location>
</feature>
<dbReference type="eggNOG" id="COG1612">
    <property type="taxonomic scope" value="Bacteria"/>
</dbReference>
<evidence type="ECO:0000256" key="12">
    <source>
        <dbReference type="SAM" id="Phobius"/>
    </source>
</evidence>
<feature type="transmembrane region" description="Helical" evidence="12">
    <location>
        <begin position="241"/>
        <end position="262"/>
    </location>
</feature>
<dbReference type="STRING" id="530564.Psta_2928"/>
<evidence type="ECO:0000256" key="2">
    <source>
        <dbReference type="ARBA" id="ARBA00022475"/>
    </source>
</evidence>
<proteinExistence type="predicted"/>
<evidence type="ECO:0000256" key="7">
    <source>
        <dbReference type="ARBA" id="ARBA00023004"/>
    </source>
</evidence>
<dbReference type="GO" id="GO:0016491">
    <property type="term" value="F:oxidoreductase activity"/>
    <property type="evidence" value="ECO:0007669"/>
    <property type="project" value="UniProtKB-KW"/>
</dbReference>
<evidence type="ECO:0000256" key="9">
    <source>
        <dbReference type="ARBA" id="ARBA00023136"/>
    </source>
</evidence>
<accession>D2R8Q2</accession>
<evidence type="ECO:0000313" key="13">
    <source>
        <dbReference type="EMBL" id="ADB17593.1"/>
    </source>
</evidence>
<feature type="transmembrane region" description="Helical" evidence="12">
    <location>
        <begin position="340"/>
        <end position="359"/>
    </location>
</feature>
<dbReference type="OrthoDB" id="128939at2"/>
<keyword evidence="2" id="KW-1003">Cell membrane</keyword>
<keyword evidence="3 12" id="KW-0812">Transmembrane</keyword>
<keyword evidence="7" id="KW-0408">Iron</keyword>
<keyword evidence="8" id="KW-0350">Heme biosynthesis</keyword>
<keyword evidence="5 12" id="KW-1133">Transmembrane helix</keyword>
<feature type="transmembrane region" description="Helical" evidence="12">
    <location>
        <begin position="204"/>
        <end position="221"/>
    </location>
</feature>
<evidence type="ECO:0008006" key="15">
    <source>
        <dbReference type="Google" id="ProtNLM"/>
    </source>
</evidence>
<evidence type="ECO:0000256" key="8">
    <source>
        <dbReference type="ARBA" id="ARBA00023133"/>
    </source>
</evidence>
<evidence type="ECO:0000256" key="10">
    <source>
        <dbReference type="ARBA" id="ARBA00023157"/>
    </source>
</evidence>
<dbReference type="AlphaFoldDB" id="D2R8Q2"/>
<comment type="subcellular location">
    <subcellularLocation>
        <location evidence="1">Membrane</location>
        <topology evidence="1">Multi-pass membrane protein</topology>
    </subcellularLocation>
</comment>
<keyword evidence="6" id="KW-0560">Oxidoreductase</keyword>
<evidence type="ECO:0000256" key="11">
    <source>
        <dbReference type="ARBA" id="ARBA00023444"/>
    </source>
</evidence>
<feature type="transmembrane region" description="Helical" evidence="12">
    <location>
        <begin position="12"/>
        <end position="32"/>
    </location>
</feature>
<comment type="pathway">
    <text evidence="11">Porphyrin-containing compound metabolism.</text>
</comment>
<evidence type="ECO:0000256" key="5">
    <source>
        <dbReference type="ARBA" id="ARBA00022989"/>
    </source>
</evidence>